<evidence type="ECO:0008006" key="4">
    <source>
        <dbReference type="Google" id="ProtNLM"/>
    </source>
</evidence>
<protein>
    <recommendedName>
        <fullName evidence="4">Helix-turn-helix domain-containing protein</fullName>
    </recommendedName>
</protein>
<sequence length="157" mass="18079">MKFETNELFSRMFEKWYWQIAENNFSKNEMLIIMALAQNLEADENGRLYAWRSREELAQLTGMTTGSVSSAIHRLTKPNPAKGRNIRGLELKSAGHRNRCSVYYVMPDTPIEVKLLDNKNPHNGKPKARKRKRTDTDQAAEPERELTPTETAEKLGL</sequence>
<proteinExistence type="predicted"/>
<evidence type="ECO:0000313" key="3">
    <source>
        <dbReference type="Proteomes" id="UP000368032"/>
    </source>
</evidence>
<name>A0A5K1IVN6_9ACTN</name>
<evidence type="ECO:0000256" key="1">
    <source>
        <dbReference type="SAM" id="MobiDB-lite"/>
    </source>
</evidence>
<evidence type="ECO:0000313" key="2">
    <source>
        <dbReference type="EMBL" id="VWL93071.1"/>
    </source>
</evidence>
<feature type="compositionally biased region" description="Basic residues" evidence="1">
    <location>
        <begin position="122"/>
        <end position="133"/>
    </location>
</feature>
<gene>
    <name evidence="2" type="ORF">CKJAJONC_00054</name>
</gene>
<feature type="compositionally biased region" description="Basic and acidic residues" evidence="1">
    <location>
        <begin position="141"/>
        <end position="157"/>
    </location>
</feature>
<reference evidence="2 3" key="1">
    <citation type="submission" date="2019-10" db="EMBL/GenBank/DDBJ databases">
        <authorList>
            <person name="Wolf R A."/>
        </authorList>
    </citation>
    <scope>NUCLEOTIDE SEQUENCE [LARGE SCALE GENOMIC DNA]</scope>
    <source>
        <strain evidence="2">Collinsella_aerofaciens_DSM_13712</strain>
    </source>
</reference>
<accession>A0A5K1IVN6</accession>
<dbReference type="AlphaFoldDB" id="A0A5K1IVN6"/>
<dbReference type="RefSeq" id="WP_152067711.1">
    <property type="nucleotide sequence ID" value="NZ_CABWIF010000011.1"/>
</dbReference>
<dbReference type="Proteomes" id="UP000368032">
    <property type="component" value="Unassembled WGS sequence"/>
</dbReference>
<dbReference type="EMBL" id="CABWIF010000011">
    <property type="protein sequence ID" value="VWL93071.1"/>
    <property type="molecule type" value="Genomic_DNA"/>
</dbReference>
<feature type="region of interest" description="Disordered" evidence="1">
    <location>
        <begin position="115"/>
        <end position="157"/>
    </location>
</feature>
<organism evidence="2 3">
    <name type="scientific">Collinsella aerofaciens</name>
    <dbReference type="NCBI Taxonomy" id="74426"/>
    <lineage>
        <taxon>Bacteria</taxon>
        <taxon>Bacillati</taxon>
        <taxon>Actinomycetota</taxon>
        <taxon>Coriobacteriia</taxon>
        <taxon>Coriobacteriales</taxon>
        <taxon>Coriobacteriaceae</taxon>
        <taxon>Collinsella</taxon>
    </lineage>
</organism>